<dbReference type="RefSeq" id="WP_093026715.1">
    <property type="nucleotide sequence ID" value="NZ_FMZV01000001.1"/>
</dbReference>
<gene>
    <name evidence="5" type="ORF">SAMN04488239_10150</name>
</gene>
<evidence type="ECO:0000313" key="6">
    <source>
        <dbReference type="Proteomes" id="UP000199628"/>
    </source>
</evidence>
<dbReference type="GO" id="GO:0003677">
    <property type="term" value="F:DNA binding"/>
    <property type="evidence" value="ECO:0007669"/>
    <property type="project" value="UniProtKB-KW"/>
</dbReference>
<evidence type="ECO:0000313" key="5">
    <source>
        <dbReference type="EMBL" id="SDC02563.1"/>
    </source>
</evidence>
<keyword evidence="5" id="KW-0418">Kinase</keyword>
<dbReference type="InterPro" id="IPR036390">
    <property type="entry name" value="WH_DNA-bd_sf"/>
</dbReference>
<dbReference type="SMART" id="SM00100">
    <property type="entry name" value="cNMP"/>
    <property type="match status" value="1"/>
</dbReference>
<dbReference type="AlphaFoldDB" id="A0A1G6I868"/>
<dbReference type="Pfam" id="PF13545">
    <property type="entry name" value="HTH_Crp_2"/>
    <property type="match status" value="1"/>
</dbReference>
<organism evidence="5 6">
    <name type="scientific">Ruegeria marina</name>
    <dbReference type="NCBI Taxonomy" id="639004"/>
    <lineage>
        <taxon>Bacteria</taxon>
        <taxon>Pseudomonadati</taxon>
        <taxon>Pseudomonadota</taxon>
        <taxon>Alphaproteobacteria</taxon>
        <taxon>Rhodobacterales</taxon>
        <taxon>Roseobacteraceae</taxon>
        <taxon>Ruegeria</taxon>
    </lineage>
</organism>
<feature type="domain" description="HTH crp-type" evidence="4">
    <location>
        <begin position="153"/>
        <end position="228"/>
    </location>
</feature>
<dbReference type="STRING" id="639004.SAMN04488239_10150"/>
<dbReference type="SUPFAM" id="SSF51206">
    <property type="entry name" value="cAMP-binding domain-like"/>
    <property type="match status" value="1"/>
</dbReference>
<dbReference type="Gene3D" id="2.60.120.10">
    <property type="entry name" value="Jelly Rolls"/>
    <property type="match status" value="1"/>
</dbReference>
<reference evidence="6" key="1">
    <citation type="submission" date="2016-10" db="EMBL/GenBank/DDBJ databases">
        <authorList>
            <person name="Varghese N."/>
            <person name="Submissions S."/>
        </authorList>
    </citation>
    <scope>NUCLEOTIDE SEQUENCE [LARGE SCALE GENOMIC DNA]</scope>
    <source>
        <strain evidence="6">CGMCC 1.9108</strain>
    </source>
</reference>
<dbReference type="EMBL" id="FMZV01000001">
    <property type="protein sequence ID" value="SDC02563.1"/>
    <property type="molecule type" value="Genomic_DNA"/>
</dbReference>
<dbReference type="InterPro" id="IPR018490">
    <property type="entry name" value="cNMP-bd_dom_sf"/>
</dbReference>
<keyword evidence="5" id="KW-0808">Transferase</keyword>
<sequence>MENKVAGSATELDVFGPDWEVPFLGASPDLARVLKANKRGFQAGTTVKLEGGDSASVYVVISGWLALSKSMEDGARQIVDIILPGGIIDPSSAKGSTSTVQIETLSYARIAVVPRSDWMQLNEDDPSVLQFHADSIAAAQSRMSERMLRLGKASAEARIAYALIELCLRVSAIGEATGNSYHLPLTQQLLGEYTGLSSVHVCRTIRRLTRGGVISMADHMDIVIHDLDALAKIAEIDVSMLREHIIVENGPTAA</sequence>
<keyword evidence="1" id="KW-0805">Transcription regulation</keyword>
<evidence type="ECO:0000256" key="1">
    <source>
        <dbReference type="ARBA" id="ARBA00023015"/>
    </source>
</evidence>
<evidence type="ECO:0000256" key="2">
    <source>
        <dbReference type="ARBA" id="ARBA00023125"/>
    </source>
</evidence>
<keyword evidence="3" id="KW-0804">Transcription</keyword>
<evidence type="ECO:0000259" key="4">
    <source>
        <dbReference type="PROSITE" id="PS51063"/>
    </source>
</evidence>
<dbReference type="InterPro" id="IPR012318">
    <property type="entry name" value="HTH_CRP"/>
</dbReference>
<evidence type="ECO:0000256" key="3">
    <source>
        <dbReference type="ARBA" id="ARBA00023163"/>
    </source>
</evidence>
<keyword evidence="6" id="KW-1185">Reference proteome</keyword>
<dbReference type="GO" id="GO:0006355">
    <property type="term" value="P:regulation of DNA-templated transcription"/>
    <property type="evidence" value="ECO:0007669"/>
    <property type="project" value="InterPro"/>
</dbReference>
<dbReference type="Pfam" id="PF00027">
    <property type="entry name" value="cNMP_binding"/>
    <property type="match status" value="1"/>
</dbReference>
<keyword evidence="2" id="KW-0238">DNA-binding</keyword>
<protein>
    <submittedName>
        <fullName evidence="5">cAMP-binding domain of CRP or a regulatory subunit of cAMP-dependent protein kinases</fullName>
    </submittedName>
</protein>
<dbReference type="InterPro" id="IPR036388">
    <property type="entry name" value="WH-like_DNA-bd_sf"/>
</dbReference>
<dbReference type="InterPro" id="IPR000595">
    <property type="entry name" value="cNMP-bd_dom"/>
</dbReference>
<proteinExistence type="predicted"/>
<dbReference type="PROSITE" id="PS51063">
    <property type="entry name" value="HTH_CRP_2"/>
    <property type="match status" value="1"/>
</dbReference>
<dbReference type="CDD" id="cd00038">
    <property type="entry name" value="CAP_ED"/>
    <property type="match status" value="1"/>
</dbReference>
<dbReference type="GO" id="GO:0016301">
    <property type="term" value="F:kinase activity"/>
    <property type="evidence" value="ECO:0007669"/>
    <property type="project" value="UniProtKB-KW"/>
</dbReference>
<dbReference type="SMART" id="SM00419">
    <property type="entry name" value="HTH_CRP"/>
    <property type="match status" value="1"/>
</dbReference>
<name>A0A1G6I868_9RHOB</name>
<dbReference type="Proteomes" id="UP000199628">
    <property type="component" value="Unassembled WGS sequence"/>
</dbReference>
<dbReference type="OrthoDB" id="7584044at2"/>
<dbReference type="Gene3D" id="1.10.10.10">
    <property type="entry name" value="Winged helix-like DNA-binding domain superfamily/Winged helix DNA-binding domain"/>
    <property type="match status" value="1"/>
</dbReference>
<dbReference type="InterPro" id="IPR014710">
    <property type="entry name" value="RmlC-like_jellyroll"/>
</dbReference>
<dbReference type="SUPFAM" id="SSF46785">
    <property type="entry name" value="Winged helix' DNA-binding domain"/>
    <property type="match status" value="1"/>
</dbReference>
<accession>A0A1G6I868</accession>